<dbReference type="InterPro" id="IPR043129">
    <property type="entry name" value="ATPase_NBD"/>
</dbReference>
<feature type="coiled-coil region" evidence="2">
    <location>
        <begin position="874"/>
        <end position="913"/>
    </location>
</feature>
<keyword evidence="5" id="KW-1185">Reference proteome</keyword>
<reference evidence="4 5" key="1">
    <citation type="journal article" date="2011" name="Proc. Natl. Acad. Sci. U.S.A.">
        <title>Evolutionary erosion of yeast sex chromosomes by mating-type switching accidents.</title>
        <authorList>
            <person name="Gordon J.L."/>
            <person name="Armisen D."/>
            <person name="Proux-Wera E."/>
            <person name="Oheigeartaigh S.S."/>
            <person name="Byrne K.P."/>
            <person name="Wolfe K.H."/>
        </authorList>
    </citation>
    <scope>NUCLEOTIDE SEQUENCE [LARGE SCALE GENOMIC DNA]</scope>
    <source>
        <strain evidence="5">ATCC 10597 / BCRC 20456 / CBS 421 / NBRC 0211 / NRRL Y-12639</strain>
    </source>
</reference>
<dbReference type="Pfam" id="PF00022">
    <property type="entry name" value="Actin"/>
    <property type="match status" value="1"/>
</dbReference>
<dbReference type="Gene3D" id="3.90.640.10">
    <property type="entry name" value="Actin, Chain A, domain 4"/>
    <property type="match status" value="1"/>
</dbReference>
<proteinExistence type="inferred from homology"/>
<feature type="compositionally biased region" description="Low complexity" evidence="3">
    <location>
        <begin position="127"/>
        <end position="144"/>
    </location>
</feature>
<organism evidence="4 5">
    <name type="scientific">Naumovozyma dairenensis (strain ATCC 10597 / BCRC 20456 / CBS 421 / NBRC 0211 / NRRL Y-12639)</name>
    <name type="common">Saccharomyces dairenensis</name>
    <dbReference type="NCBI Taxonomy" id="1071378"/>
    <lineage>
        <taxon>Eukaryota</taxon>
        <taxon>Fungi</taxon>
        <taxon>Dikarya</taxon>
        <taxon>Ascomycota</taxon>
        <taxon>Saccharomycotina</taxon>
        <taxon>Saccharomycetes</taxon>
        <taxon>Saccharomycetales</taxon>
        <taxon>Saccharomycetaceae</taxon>
        <taxon>Naumovozyma</taxon>
    </lineage>
</organism>
<dbReference type="GO" id="GO:0003729">
    <property type="term" value="F:mRNA binding"/>
    <property type="evidence" value="ECO:0007669"/>
    <property type="project" value="EnsemblFungi"/>
</dbReference>
<accession>G0W7N7</accession>
<feature type="region of interest" description="Disordered" evidence="3">
    <location>
        <begin position="831"/>
        <end position="874"/>
    </location>
</feature>
<dbReference type="GeneID" id="11496695"/>
<dbReference type="OMA" id="KSHVELF"/>
<feature type="compositionally biased region" description="Polar residues" evidence="3">
    <location>
        <begin position="38"/>
        <end position="48"/>
    </location>
</feature>
<dbReference type="PANTHER" id="PTHR11937">
    <property type="entry name" value="ACTIN"/>
    <property type="match status" value="1"/>
</dbReference>
<dbReference type="eggNOG" id="KOG0797">
    <property type="taxonomic scope" value="Eukaryota"/>
</dbReference>
<feature type="compositionally biased region" description="Polar residues" evidence="3">
    <location>
        <begin position="846"/>
        <end position="867"/>
    </location>
</feature>
<feature type="compositionally biased region" description="Basic and acidic residues" evidence="3">
    <location>
        <begin position="150"/>
        <end position="165"/>
    </location>
</feature>
<evidence type="ECO:0000256" key="1">
    <source>
        <dbReference type="RuleBase" id="RU000487"/>
    </source>
</evidence>
<dbReference type="HOGENOM" id="CLU_006974_0_1_1"/>
<dbReference type="Proteomes" id="UP000000689">
    <property type="component" value="Chromosome 3"/>
</dbReference>
<dbReference type="RefSeq" id="XP_003669041.1">
    <property type="nucleotide sequence ID" value="XM_003668993.1"/>
</dbReference>
<name>G0W7N7_NAUDC</name>
<dbReference type="SUPFAM" id="SSF53067">
    <property type="entry name" value="Actin-like ATPase domain"/>
    <property type="match status" value="2"/>
</dbReference>
<feature type="compositionally biased region" description="Acidic residues" evidence="3">
    <location>
        <begin position="14"/>
        <end position="34"/>
    </location>
</feature>
<dbReference type="InterPro" id="IPR004000">
    <property type="entry name" value="Actin"/>
</dbReference>
<feature type="region of interest" description="Disordered" evidence="3">
    <location>
        <begin position="1"/>
        <end position="171"/>
    </location>
</feature>
<evidence type="ECO:0000313" key="5">
    <source>
        <dbReference type="Proteomes" id="UP000000689"/>
    </source>
</evidence>
<feature type="compositionally biased region" description="Acidic residues" evidence="3">
    <location>
        <begin position="100"/>
        <end position="119"/>
    </location>
</feature>
<protein>
    <submittedName>
        <fullName evidence="4">Uncharacterized protein</fullName>
    </submittedName>
</protein>
<dbReference type="GO" id="GO:0006312">
    <property type="term" value="P:mitotic recombination"/>
    <property type="evidence" value="ECO:0007669"/>
    <property type="project" value="EnsemblFungi"/>
</dbReference>
<dbReference type="EMBL" id="HE580269">
    <property type="protein sequence ID" value="CCD23798.1"/>
    <property type="molecule type" value="Genomic_DNA"/>
</dbReference>
<dbReference type="GO" id="GO:0031011">
    <property type="term" value="C:Ino80 complex"/>
    <property type="evidence" value="ECO:0007669"/>
    <property type="project" value="EnsemblFungi"/>
</dbReference>
<feature type="compositionally biased region" description="Acidic residues" evidence="3">
    <location>
        <begin position="53"/>
        <end position="65"/>
    </location>
</feature>
<dbReference type="AlphaFoldDB" id="G0W7N7"/>
<evidence type="ECO:0000256" key="3">
    <source>
        <dbReference type="SAM" id="MobiDB-lite"/>
    </source>
</evidence>
<dbReference type="Gene3D" id="3.30.420.580">
    <property type="match status" value="1"/>
</dbReference>
<dbReference type="GO" id="GO:0006338">
    <property type="term" value="P:chromatin remodeling"/>
    <property type="evidence" value="ECO:0007669"/>
    <property type="project" value="EnsemblFungi"/>
</dbReference>
<dbReference type="CDD" id="cd10206">
    <property type="entry name" value="ASKHA_NBD_Arp8-like"/>
    <property type="match status" value="1"/>
</dbReference>
<dbReference type="Gene3D" id="3.30.420.40">
    <property type="match status" value="2"/>
</dbReference>
<gene>
    <name evidence="4" type="primary">NDAI0C01370</name>
    <name evidence="4" type="ordered locus">NDAI_0C01370</name>
</gene>
<comment type="similarity">
    <text evidence="1">Belongs to the actin family.</text>
</comment>
<sequence length="974" mass="109968">MSQETPESSVIYEEPIDIPIEDDDEDDDVDEEDVKAESLTSTDKQQNHIPAEDNVDYDNDNDNDNDTNTKKMDPPTISRSVTATPIDQSLSTKHPRDSEREDNDDNDNQENENENEDELPSSSGANTPKASTPPLTPTPTTASTNKKLKSKEEAYKKYPKMDPKKVPPGKKVPLHLLEKRRLGRIKAAEEFAKKLKEAGIEKVESVTVPPTGLFQPLNLINQKNYSSIYLKNDDQIFCLRDDKSLKNTSPNQTSTATPDNIVESVATGINNKSTGDQLNLNDPTKTIIIHTGSHSLKIGKALDENPIIVPNCVAIPKQEYEGMTRNINTKDSIPTPPENNIFDSIAQSDEFNDLKLEIETNFKERMKYYKRRIQPNSCEQVKSFNKISKPEILPISNDPQRIQWINESTNKRYYGSNAERCTDLHFKTRKPFSNNGSFNIASTDYISLQDLLSDVTNLIEHSLTSSPFDLKPSQFKEHKVVLIIPDSFGKSHVELFITLLLTHLKFQAVAIIQESLATCYGAGNSVPTCVVNLGASQTTVACVDEGTVLENSMVSLNYGGNDITNIFATFLLQNDFPYHNWNLNSIEGWKLAEELKEKYITFQDMDVTVQLFNFIKRLPGMDTIEKYDFKVFDDVMLAPLTLFFPKILKLMKEQQPQNRNKFLQSQLPDSRDIYTTKINDWRSITQEECLESKLFSYIDNELELLKRTLEVPILLENFQNNSPDNKNDKLNYTPLDVAIIQSIMNASTNIDMSKMSSFYSNILVVGGGSKIPALDFILTDRINIWRPRLLSLTSFPNFYKELSKDIKDLQNHYLKLISTATAATTQTTATATTNNNTTNSTSNSTPAITQVPSGTNISNNLNSTKIDNTPGAETNEVEEAVNKLKREMDDKINELLKEKLEEYLETVEKAQNGNDHYLPVSVVPAPRDIDPALILWKGASVLAQLKIIEELYMTNADWDVHGSRILQYKSIFPY</sequence>
<dbReference type="GO" id="GO:0006302">
    <property type="term" value="P:double-strand break repair"/>
    <property type="evidence" value="ECO:0007669"/>
    <property type="project" value="EnsemblFungi"/>
</dbReference>
<dbReference type="KEGG" id="ndi:NDAI_0C01370"/>
<feature type="compositionally biased region" description="Low complexity" evidence="3">
    <location>
        <begin position="831"/>
        <end position="845"/>
    </location>
</feature>
<evidence type="ECO:0000256" key="2">
    <source>
        <dbReference type="SAM" id="Coils"/>
    </source>
</evidence>
<feature type="compositionally biased region" description="Polar residues" evidence="3">
    <location>
        <begin position="77"/>
        <end position="92"/>
    </location>
</feature>
<dbReference type="STRING" id="1071378.G0W7N7"/>
<keyword evidence="2" id="KW-0175">Coiled coil</keyword>
<dbReference type="OrthoDB" id="5572108at2759"/>
<dbReference type="SMART" id="SM00268">
    <property type="entry name" value="ACTIN"/>
    <property type="match status" value="1"/>
</dbReference>
<evidence type="ECO:0000313" key="4">
    <source>
        <dbReference type="EMBL" id="CCD23798.1"/>
    </source>
</evidence>